<sequence>MVNSRIGWAVVPLLALSAGCGTTEPVGAEELRSEWNAAFDTNLALQDDLIRLYRDCMEGKGFTEHPDLGMGTFNETVNPFEAMDRHLTVSMPSREYAEEHGDERVSNRVSRTFPCIER</sequence>
<protein>
    <submittedName>
        <fullName evidence="1">Uncharacterized protein</fullName>
    </submittedName>
</protein>
<evidence type="ECO:0000313" key="2">
    <source>
        <dbReference type="Proteomes" id="UP000321617"/>
    </source>
</evidence>
<reference evidence="1 2" key="1">
    <citation type="journal article" date="2013" name="Stand. Genomic Sci.">
        <title>Genomic Encyclopedia of Type Strains, Phase I: The one thousand microbial genomes (KMG-I) project.</title>
        <authorList>
            <person name="Kyrpides N.C."/>
            <person name="Woyke T."/>
            <person name="Eisen J.A."/>
            <person name="Garrity G."/>
            <person name="Lilburn T.G."/>
            <person name="Beck B.J."/>
            <person name="Whitman W.B."/>
            <person name="Hugenholtz P."/>
            <person name="Klenk H.P."/>
        </authorList>
    </citation>
    <scope>NUCLEOTIDE SEQUENCE [LARGE SCALE GENOMIC DNA]</scope>
    <source>
        <strain evidence="1 2">DSM 45044</strain>
    </source>
</reference>
<dbReference type="AlphaFoldDB" id="A0A562VD26"/>
<dbReference type="EMBL" id="VLLL01000005">
    <property type="protein sequence ID" value="TWJ15772.1"/>
    <property type="molecule type" value="Genomic_DNA"/>
</dbReference>
<dbReference type="Proteomes" id="UP000321617">
    <property type="component" value="Unassembled WGS sequence"/>
</dbReference>
<comment type="caution">
    <text evidence="1">The sequence shown here is derived from an EMBL/GenBank/DDBJ whole genome shotgun (WGS) entry which is preliminary data.</text>
</comment>
<evidence type="ECO:0000313" key="1">
    <source>
        <dbReference type="EMBL" id="TWJ15772.1"/>
    </source>
</evidence>
<proteinExistence type="predicted"/>
<keyword evidence="2" id="KW-1185">Reference proteome</keyword>
<name>A0A562VD26_9ACTN</name>
<gene>
    <name evidence="1" type="ORF">LX16_1486</name>
</gene>
<organism evidence="1 2">
    <name type="scientific">Stackebrandtia albiflava</name>
    <dbReference type="NCBI Taxonomy" id="406432"/>
    <lineage>
        <taxon>Bacteria</taxon>
        <taxon>Bacillati</taxon>
        <taxon>Actinomycetota</taxon>
        <taxon>Actinomycetes</taxon>
        <taxon>Glycomycetales</taxon>
        <taxon>Glycomycetaceae</taxon>
        <taxon>Stackebrandtia</taxon>
    </lineage>
</organism>
<accession>A0A562VD26</accession>
<dbReference type="PROSITE" id="PS51257">
    <property type="entry name" value="PROKAR_LIPOPROTEIN"/>
    <property type="match status" value="1"/>
</dbReference>